<dbReference type="SUPFAM" id="SSF52283">
    <property type="entry name" value="Formate/glycerate dehydrogenase catalytic domain-like"/>
    <property type="match status" value="1"/>
</dbReference>
<evidence type="ECO:0000313" key="7">
    <source>
        <dbReference type="EMBL" id="OGY45507.1"/>
    </source>
</evidence>
<dbReference type="AlphaFoldDB" id="A0A1G1Y1Q3"/>
<dbReference type="InterPro" id="IPR036291">
    <property type="entry name" value="NAD(P)-bd_dom_sf"/>
</dbReference>
<evidence type="ECO:0000256" key="1">
    <source>
        <dbReference type="ARBA" id="ARBA00005854"/>
    </source>
</evidence>
<feature type="domain" description="D-isomer specific 2-hydroxyacid dehydrogenase catalytic" evidence="5">
    <location>
        <begin position="17"/>
        <end position="322"/>
    </location>
</feature>
<protein>
    <recommendedName>
        <fullName evidence="9">Hydroxyacid dehydrogenase</fullName>
    </recommendedName>
</protein>
<evidence type="ECO:0000256" key="2">
    <source>
        <dbReference type="ARBA" id="ARBA00023002"/>
    </source>
</evidence>
<evidence type="ECO:0000313" key="8">
    <source>
        <dbReference type="Proteomes" id="UP000178240"/>
    </source>
</evidence>
<dbReference type="InterPro" id="IPR029753">
    <property type="entry name" value="D-isomer_DH_CS"/>
</dbReference>
<dbReference type="PROSITE" id="PS00671">
    <property type="entry name" value="D_2_HYDROXYACID_DH_3"/>
    <property type="match status" value="1"/>
</dbReference>
<dbReference type="Pfam" id="PF02826">
    <property type="entry name" value="2-Hacid_dh_C"/>
    <property type="match status" value="1"/>
</dbReference>
<dbReference type="Pfam" id="PF00389">
    <property type="entry name" value="2-Hacid_dh"/>
    <property type="match status" value="1"/>
</dbReference>
<dbReference type="GO" id="GO:0047545">
    <property type="term" value="F:(S)-2-hydroxyglutarate dehydrogenase activity"/>
    <property type="evidence" value="ECO:0007669"/>
    <property type="project" value="UniProtKB-ARBA"/>
</dbReference>
<dbReference type="SUPFAM" id="SSF51735">
    <property type="entry name" value="NAD(P)-binding Rossmann-fold domains"/>
    <property type="match status" value="1"/>
</dbReference>
<dbReference type="InterPro" id="IPR050857">
    <property type="entry name" value="D-2-hydroxyacid_DH"/>
</dbReference>
<name>A0A1G1Y1Q3_9BACT</name>
<dbReference type="STRING" id="1797535.A2744_02350"/>
<evidence type="ECO:0000256" key="4">
    <source>
        <dbReference type="RuleBase" id="RU003719"/>
    </source>
</evidence>
<sequence>MSKNKLKIINAVGGNYPQAAKEILSSLGEVKMIGPDQKILAVEIVKADVLVLQLGVVVTKEIINLAPNLKVIATATTGLDHVNVGYAKIKKIKVISLRGETEFLNTITSTAELAFGLAIALARHLVDGVAAVKNYQWESTKFTGHSLSGKTLGLVGLGRLGKIMARYGNAFGMKVIACDPYLKDKEFIENHCQKVEFSDLLSNSDIISIHVHLNEETKDMFNAEAFARVKNTAYLINTARGDIVNEKDLLQALTEKKIAGFAADVLADELNFKQNFSSQPLVEYAQKNSNVIITPHIGGSTFESRQATDVFIAKKVQEFFNTMITK</sequence>
<comment type="similarity">
    <text evidence="1 4">Belongs to the D-isomer specific 2-hydroxyacid dehydrogenase family.</text>
</comment>
<comment type="caution">
    <text evidence="7">The sequence shown here is derived from an EMBL/GenBank/DDBJ whole genome shotgun (WGS) entry which is preliminary data.</text>
</comment>
<evidence type="ECO:0000259" key="5">
    <source>
        <dbReference type="Pfam" id="PF00389"/>
    </source>
</evidence>
<organism evidence="7 8">
    <name type="scientific">Candidatus Buchananbacteria bacterium RIFCSPHIGHO2_01_FULL_44_11</name>
    <dbReference type="NCBI Taxonomy" id="1797535"/>
    <lineage>
        <taxon>Bacteria</taxon>
        <taxon>Candidatus Buchananiibacteriota</taxon>
    </lineage>
</organism>
<keyword evidence="2 4" id="KW-0560">Oxidoreductase</keyword>
<accession>A0A1G1Y1Q3</accession>
<dbReference type="InterPro" id="IPR006139">
    <property type="entry name" value="D-isomer_2_OHA_DH_cat_dom"/>
</dbReference>
<keyword evidence="3" id="KW-0520">NAD</keyword>
<dbReference type="GO" id="GO:0006564">
    <property type="term" value="P:L-serine biosynthetic process"/>
    <property type="evidence" value="ECO:0007669"/>
    <property type="project" value="UniProtKB-ARBA"/>
</dbReference>
<feature type="domain" description="D-isomer specific 2-hydroxyacid dehydrogenase NAD-binding" evidence="6">
    <location>
        <begin position="115"/>
        <end position="298"/>
    </location>
</feature>
<dbReference type="PANTHER" id="PTHR42789">
    <property type="entry name" value="D-ISOMER SPECIFIC 2-HYDROXYACID DEHYDROGENASE FAMILY PROTEIN (AFU_ORTHOLOGUE AFUA_6G10090)"/>
    <property type="match status" value="1"/>
</dbReference>
<dbReference type="EMBL" id="MHIE01000019">
    <property type="protein sequence ID" value="OGY45507.1"/>
    <property type="molecule type" value="Genomic_DNA"/>
</dbReference>
<dbReference type="FunFam" id="3.40.50.720:FF:000041">
    <property type="entry name" value="D-3-phosphoglycerate dehydrogenase"/>
    <property type="match status" value="1"/>
</dbReference>
<evidence type="ECO:0000256" key="3">
    <source>
        <dbReference type="ARBA" id="ARBA00023027"/>
    </source>
</evidence>
<gene>
    <name evidence="7" type="ORF">A2744_02350</name>
</gene>
<evidence type="ECO:0008006" key="9">
    <source>
        <dbReference type="Google" id="ProtNLM"/>
    </source>
</evidence>
<dbReference type="GO" id="GO:0051287">
    <property type="term" value="F:NAD binding"/>
    <property type="evidence" value="ECO:0007669"/>
    <property type="project" value="InterPro"/>
</dbReference>
<dbReference type="PANTHER" id="PTHR42789:SF1">
    <property type="entry name" value="D-ISOMER SPECIFIC 2-HYDROXYACID DEHYDROGENASE FAMILY PROTEIN (AFU_ORTHOLOGUE AFUA_6G10090)"/>
    <property type="match status" value="1"/>
</dbReference>
<dbReference type="Proteomes" id="UP000178240">
    <property type="component" value="Unassembled WGS sequence"/>
</dbReference>
<reference evidence="7 8" key="1">
    <citation type="journal article" date="2016" name="Nat. Commun.">
        <title>Thousands of microbial genomes shed light on interconnected biogeochemical processes in an aquifer system.</title>
        <authorList>
            <person name="Anantharaman K."/>
            <person name="Brown C.T."/>
            <person name="Hug L.A."/>
            <person name="Sharon I."/>
            <person name="Castelle C.J."/>
            <person name="Probst A.J."/>
            <person name="Thomas B.C."/>
            <person name="Singh A."/>
            <person name="Wilkins M.J."/>
            <person name="Karaoz U."/>
            <person name="Brodie E.L."/>
            <person name="Williams K.H."/>
            <person name="Hubbard S.S."/>
            <person name="Banfield J.F."/>
        </authorList>
    </citation>
    <scope>NUCLEOTIDE SEQUENCE [LARGE SCALE GENOMIC DNA]</scope>
</reference>
<proteinExistence type="inferred from homology"/>
<dbReference type="GO" id="GO:0004617">
    <property type="term" value="F:phosphoglycerate dehydrogenase activity"/>
    <property type="evidence" value="ECO:0007669"/>
    <property type="project" value="UniProtKB-ARBA"/>
</dbReference>
<dbReference type="Gene3D" id="3.40.50.720">
    <property type="entry name" value="NAD(P)-binding Rossmann-like Domain"/>
    <property type="match status" value="2"/>
</dbReference>
<evidence type="ECO:0000259" key="6">
    <source>
        <dbReference type="Pfam" id="PF02826"/>
    </source>
</evidence>
<dbReference type="InterPro" id="IPR006140">
    <property type="entry name" value="D-isomer_DH_NAD-bd"/>
</dbReference>